<feature type="signal peptide" evidence="1">
    <location>
        <begin position="1"/>
        <end position="38"/>
    </location>
</feature>
<feature type="chain" id="PRO_5026820486" description="Secreted protein" evidence="1">
    <location>
        <begin position="39"/>
        <end position="177"/>
    </location>
</feature>
<accession>A0A6P2CJW7</accession>
<evidence type="ECO:0000256" key="1">
    <source>
        <dbReference type="SAM" id="SignalP"/>
    </source>
</evidence>
<reference evidence="2 3" key="1">
    <citation type="submission" date="2018-07" db="EMBL/GenBank/DDBJ databases">
        <title>Genome sequence of Rhodococcus rhodnii ATCC 35071 from Rhodnius prolixus.</title>
        <authorList>
            <person name="Patel V."/>
            <person name="Vogel K.J."/>
        </authorList>
    </citation>
    <scope>NUCLEOTIDE SEQUENCE [LARGE SCALE GENOMIC DNA]</scope>
    <source>
        <strain evidence="2 3">ATCC 35071</strain>
    </source>
</reference>
<dbReference type="Proteomes" id="UP000471120">
    <property type="component" value="Unassembled WGS sequence"/>
</dbReference>
<proteinExistence type="predicted"/>
<dbReference type="AlphaFoldDB" id="A0A6P2CJW7"/>
<gene>
    <name evidence="2" type="ORF">DW322_20710</name>
</gene>
<organism evidence="2 3">
    <name type="scientific">Rhodococcus rhodnii</name>
    <dbReference type="NCBI Taxonomy" id="38312"/>
    <lineage>
        <taxon>Bacteria</taxon>
        <taxon>Bacillati</taxon>
        <taxon>Actinomycetota</taxon>
        <taxon>Actinomycetes</taxon>
        <taxon>Mycobacteriales</taxon>
        <taxon>Nocardiaceae</taxon>
        <taxon>Rhodococcus</taxon>
    </lineage>
</organism>
<evidence type="ECO:0000313" key="3">
    <source>
        <dbReference type="Proteomes" id="UP000471120"/>
    </source>
</evidence>
<dbReference type="EMBL" id="QRCM01000001">
    <property type="protein sequence ID" value="TXG92150.1"/>
    <property type="molecule type" value="Genomic_DNA"/>
</dbReference>
<keyword evidence="1" id="KW-0732">Signal</keyword>
<evidence type="ECO:0008006" key="4">
    <source>
        <dbReference type="Google" id="ProtNLM"/>
    </source>
</evidence>
<protein>
    <recommendedName>
        <fullName evidence="4">Secreted protein</fullName>
    </recommendedName>
</protein>
<name>A0A6P2CJW7_9NOCA</name>
<sequence length="177" mass="18312">MVSNDGGNVKIRTMVASGAAAVGLAATTAVGAAGTASAAPVPVPGVWDAIAQAVYYVGQNDFCTGVIDMRVESDPAKPGSATVIGYSRGASGHGAWNAESTCTIDFALTYNDAGSIEQNKKQLRIDVPTYPTEVLREEIHPGSGLIALTTGVSFQDVHTYAFIPQYSMGARGYLLVP</sequence>
<comment type="caution">
    <text evidence="2">The sequence shown here is derived from an EMBL/GenBank/DDBJ whole genome shotgun (WGS) entry which is preliminary data.</text>
</comment>
<evidence type="ECO:0000313" key="2">
    <source>
        <dbReference type="EMBL" id="TXG92150.1"/>
    </source>
</evidence>